<gene>
    <name evidence="1" type="ORF">TNIN_426001</name>
</gene>
<dbReference type="AlphaFoldDB" id="A0A8X7CKJ4"/>
<sequence length="101" mass="11570">MSVNTVQTTFQLFSLNGKHHDIQIYYDIKFLSRTFDIVYLSIRLDPKLTCKKHINSSVDRSYSRSKLLKRLAGVTGGSTQNVSVQLISLISELLLNIEMMF</sequence>
<dbReference type="Proteomes" id="UP000886998">
    <property type="component" value="Unassembled WGS sequence"/>
</dbReference>
<comment type="caution">
    <text evidence="1">The sequence shown here is derived from an EMBL/GenBank/DDBJ whole genome shotgun (WGS) entry which is preliminary data.</text>
</comment>
<evidence type="ECO:0000313" key="2">
    <source>
        <dbReference type="Proteomes" id="UP000886998"/>
    </source>
</evidence>
<evidence type="ECO:0000313" key="1">
    <source>
        <dbReference type="EMBL" id="GFY71943.1"/>
    </source>
</evidence>
<proteinExistence type="predicted"/>
<accession>A0A8X7CKJ4</accession>
<dbReference type="EMBL" id="BMAV01019173">
    <property type="protein sequence ID" value="GFY71943.1"/>
    <property type="molecule type" value="Genomic_DNA"/>
</dbReference>
<protein>
    <submittedName>
        <fullName evidence="1">Uncharacterized protein</fullName>
    </submittedName>
</protein>
<reference evidence="1" key="1">
    <citation type="submission" date="2020-08" db="EMBL/GenBank/DDBJ databases">
        <title>Multicomponent nature underlies the extraordinary mechanical properties of spider dragline silk.</title>
        <authorList>
            <person name="Kono N."/>
            <person name="Nakamura H."/>
            <person name="Mori M."/>
            <person name="Yoshida Y."/>
            <person name="Ohtoshi R."/>
            <person name="Malay A.D."/>
            <person name="Moran D.A.P."/>
            <person name="Tomita M."/>
            <person name="Numata K."/>
            <person name="Arakawa K."/>
        </authorList>
    </citation>
    <scope>NUCLEOTIDE SEQUENCE</scope>
</reference>
<organism evidence="1 2">
    <name type="scientific">Trichonephila inaurata madagascariensis</name>
    <dbReference type="NCBI Taxonomy" id="2747483"/>
    <lineage>
        <taxon>Eukaryota</taxon>
        <taxon>Metazoa</taxon>
        <taxon>Ecdysozoa</taxon>
        <taxon>Arthropoda</taxon>
        <taxon>Chelicerata</taxon>
        <taxon>Arachnida</taxon>
        <taxon>Araneae</taxon>
        <taxon>Araneomorphae</taxon>
        <taxon>Entelegynae</taxon>
        <taxon>Araneoidea</taxon>
        <taxon>Nephilidae</taxon>
        <taxon>Trichonephila</taxon>
        <taxon>Trichonephila inaurata</taxon>
    </lineage>
</organism>
<name>A0A8X7CKJ4_9ARAC</name>
<keyword evidence="2" id="KW-1185">Reference proteome</keyword>